<reference evidence="8 9" key="1">
    <citation type="submission" date="2016-10" db="EMBL/GenBank/DDBJ databases">
        <authorList>
            <person name="de Groot N.N."/>
        </authorList>
    </citation>
    <scope>NUCLEOTIDE SEQUENCE [LARGE SCALE GENOMIC DNA]</scope>
    <source>
        <strain evidence="8 9">DSM 1801</strain>
    </source>
</reference>
<feature type="domain" description="GH26" evidence="7">
    <location>
        <begin position="617"/>
        <end position="1001"/>
    </location>
</feature>
<name>A0A1H9ZBZ2_9FIRM</name>
<dbReference type="InterPro" id="IPR001956">
    <property type="entry name" value="CBM3"/>
</dbReference>
<dbReference type="PROSITE" id="PS51764">
    <property type="entry name" value="GH26"/>
    <property type="match status" value="1"/>
</dbReference>
<keyword evidence="3 4" id="KW-0326">Glycosidase</keyword>
<dbReference type="Gene3D" id="2.60.40.710">
    <property type="entry name" value="Endoglucanase-like"/>
    <property type="match status" value="1"/>
</dbReference>
<evidence type="ECO:0000256" key="6">
    <source>
        <dbReference type="SAM" id="SignalP"/>
    </source>
</evidence>
<dbReference type="RefSeq" id="WP_092476184.1">
    <property type="nucleotide sequence ID" value="NZ_FOHN01000003.1"/>
</dbReference>
<dbReference type="EMBL" id="FOHN01000003">
    <property type="protein sequence ID" value="SES78356.1"/>
    <property type="molecule type" value="Genomic_DNA"/>
</dbReference>
<gene>
    <name evidence="8" type="ORF">SAMN04487772_10384</name>
</gene>
<feature type="region of interest" description="Disordered" evidence="5">
    <location>
        <begin position="1316"/>
        <end position="1366"/>
    </location>
</feature>
<dbReference type="OrthoDB" id="9802773at2"/>
<evidence type="ECO:0000256" key="4">
    <source>
        <dbReference type="PROSITE-ProRule" id="PRU01100"/>
    </source>
</evidence>
<dbReference type="InterPro" id="IPR000805">
    <property type="entry name" value="Glyco_hydro_26"/>
</dbReference>
<dbReference type="Proteomes" id="UP000199800">
    <property type="component" value="Unassembled WGS sequence"/>
</dbReference>
<dbReference type="SUPFAM" id="SSF49384">
    <property type="entry name" value="Carbohydrate-binding domain"/>
    <property type="match status" value="1"/>
</dbReference>
<evidence type="ECO:0000256" key="3">
    <source>
        <dbReference type="ARBA" id="ARBA00023295"/>
    </source>
</evidence>
<evidence type="ECO:0000259" key="7">
    <source>
        <dbReference type="PROSITE" id="PS51764"/>
    </source>
</evidence>
<dbReference type="InterPro" id="IPR008965">
    <property type="entry name" value="CBM2/CBM3_carb-bd_dom_sf"/>
</dbReference>
<dbReference type="SUPFAM" id="SSF51445">
    <property type="entry name" value="(Trans)glycosidases"/>
    <property type="match status" value="1"/>
</dbReference>
<dbReference type="Pfam" id="PF00942">
    <property type="entry name" value="CBM_3"/>
    <property type="match status" value="1"/>
</dbReference>
<proteinExistence type="inferred from homology"/>
<comment type="similarity">
    <text evidence="1 4">Belongs to the glycosyl hydrolase 26 family.</text>
</comment>
<dbReference type="Gene3D" id="3.20.20.80">
    <property type="entry name" value="Glycosidases"/>
    <property type="match status" value="1"/>
</dbReference>
<evidence type="ECO:0000256" key="1">
    <source>
        <dbReference type="ARBA" id="ARBA00007754"/>
    </source>
</evidence>
<dbReference type="GO" id="GO:0006080">
    <property type="term" value="P:substituted mannan metabolic process"/>
    <property type="evidence" value="ECO:0007669"/>
    <property type="project" value="InterPro"/>
</dbReference>
<dbReference type="STRING" id="29364.SAMN04487772_10384"/>
<evidence type="ECO:0000256" key="5">
    <source>
        <dbReference type="SAM" id="MobiDB-lite"/>
    </source>
</evidence>
<dbReference type="InterPro" id="IPR036966">
    <property type="entry name" value="CBM3_sf"/>
</dbReference>
<feature type="signal peptide" evidence="6">
    <location>
        <begin position="1"/>
        <end position="28"/>
    </location>
</feature>
<dbReference type="Pfam" id="PF02156">
    <property type="entry name" value="Glyco_hydro_26"/>
    <property type="match status" value="1"/>
</dbReference>
<keyword evidence="2 4" id="KW-0378">Hydrolase</keyword>
<dbReference type="InterPro" id="IPR008979">
    <property type="entry name" value="Galactose-bd-like_sf"/>
</dbReference>
<dbReference type="GO" id="GO:0016985">
    <property type="term" value="F:mannan endo-1,4-beta-mannosidase activity"/>
    <property type="evidence" value="ECO:0007669"/>
    <property type="project" value="InterPro"/>
</dbReference>
<evidence type="ECO:0000313" key="9">
    <source>
        <dbReference type="Proteomes" id="UP000199800"/>
    </source>
</evidence>
<evidence type="ECO:0000313" key="8">
    <source>
        <dbReference type="EMBL" id="SES78356.1"/>
    </source>
</evidence>
<dbReference type="GO" id="GO:0030248">
    <property type="term" value="F:cellulose binding"/>
    <property type="evidence" value="ECO:0007669"/>
    <property type="project" value="InterPro"/>
</dbReference>
<feature type="active site" description="Nucleophile" evidence="4">
    <location>
        <position position="910"/>
    </location>
</feature>
<feature type="active site" description="Proton donor" evidence="4">
    <location>
        <position position="802"/>
    </location>
</feature>
<feature type="chain" id="PRO_5039605264" evidence="6">
    <location>
        <begin position="29"/>
        <end position="1500"/>
    </location>
</feature>
<dbReference type="SMART" id="SM01067">
    <property type="entry name" value="CBM_3"/>
    <property type="match status" value="1"/>
</dbReference>
<evidence type="ECO:0000256" key="2">
    <source>
        <dbReference type="ARBA" id="ARBA00022801"/>
    </source>
</evidence>
<dbReference type="Gene3D" id="2.60.120.260">
    <property type="entry name" value="Galactose-binding domain-like"/>
    <property type="match status" value="3"/>
</dbReference>
<accession>A0A1H9ZBZ2</accession>
<dbReference type="PRINTS" id="PR00739">
    <property type="entry name" value="GLHYDRLASE26"/>
</dbReference>
<keyword evidence="9" id="KW-1185">Reference proteome</keyword>
<protein>
    <submittedName>
        <fullName evidence="8">Mannan endo-1,4-beta-mannosidase</fullName>
    </submittedName>
</protein>
<dbReference type="InterPro" id="IPR017853">
    <property type="entry name" value="GH"/>
</dbReference>
<dbReference type="Pfam" id="PF09212">
    <property type="entry name" value="CBM27"/>
    <property type="match status" value="1"/>
</dbReference>
<keyword evidence="6" id="KW-0732">Signal</keyword>
<dbReference type="SUPFAM" id="SSF49785">
    <property type="entry name" value="Galactose-binding domain-like"/>
    <property type="match status" value="4"/>
</dbReference>
<dbReference type="PANTHER" id="PTHR40079:SF4">
    <property type="entry name" value="GH26 DOMAIN-CONTAINING PROTEIN-RELATED"/>
    <property type="match status" value="1"/>
</dbReference>
<dbReference type="InterPro" id="IPR022790">
    <property type="entry name" value="GH26_dom"/>
</dbReference>
<organism evidence="8 9">
    <name type="scientific">[Clostridium] polysaccharolyticum</name>
    <dbReference type="NCBI Taxonomy" id="29364"/>
    <lineage>
        <taxon>Bacteria</taxon>
        <taxon>Bacillati</taxon>
        <taxon>Bacillota</taxon>
        <taxon>Clostridia</taxon>
        <taxon>Lachnospirales</taxon>
        <taxon>Lachnospiraceae</taxon>
    </lineage>
</organism>
<dbReference type="InterPro" id="IPR015295">
    <property type="entry name" value="CBM27"/>
</dbReference>
<sequence>MRKNYLYKRIGALMLAATVMGTTVTQNAFSGFVAKAASEQKQEAKVLKAWNFTTGADGWEYGTDWEYEYHGIENSSVSWDEGKLKATVDYSKDADQGWSQMAVKTWGSKTFDLTGANLCSFDFYYDSSCKTQGKFQFKLFSSGAGIEQVVSFDEKDAETVEGTIKKVTVVTDIDLTGEDIASTYDFAICLVGSETDYVGDVWFDNIKLLSAGKQEEPAKEGKVLKSWSYTTGTDGWEYGTNWEYKYDGIKNSSVSWDEGKLKATVDYSKNADEGWSQMAVKTWVNNTMDLTGLNLCTFDFFYDESKMTQGNFMFKLFSNGAGIEQNVTFEPENAETVEGTIKKISLSVDLGELTSEDIAAVNDFAICLVGVNTDYVGDVWFDNIKLISTTAQEKPVNALARYTFDNSAQGWYYGQGWEFNYHSADKSSVKQENGMLRVNCDFSKDAAETWSQLAACVWDNNGLNLTGANQTSLDFIFDRTLLKKGSFKLKLYSNDHIDTTADVDLADAEEVEGTNLIKVPVHFYFEPLTDADKVNDLAVCIIGSSTDYAGPVYLDNVTVMKAGEATSSYVNSTVKATGAKYKQSVKDGVLTTFDKDGSEVKTKLATQVPVVDRKATDAVKQAYAYLKAIGSTDTVIYGHQDDTFAKAGSKDLSTSDTYDVTGAYAGVFGIDALALAGQEYSAYRFNNEIVPKTGAQRVPETLVGNVQASAALTNMAIESGALVTLSAHMPNFSLTKAGNYDGVHSYTKYNFSGYTVNDLTGDTMNQILPGGKYNDKFNAYLDMIAEYANQVDGAIIFRPFHENTGGWFWWGTATCDAETYKNVYRYTVEYLRDTKGVHNMLYEYGPSADAVTVADYEERFPGDEYVDIVGFDCYNNNPKDDDTFVNILKAQLDVTGEFASQHNKLLAVTETGMASTSVDKGDHQTAVHKVGNKDKDWYLKVMETVAKSDASYFLLWANFAENDGFYSPYVKSVNEDGSLYGHELLDNFINFYNDPRSAFTSNMQNAMEQLKDVKIDAIAISDAANGYITSPASGSRILEATDITAKLVNVEAADKVEIVFYGADNVVEKVTAATADGVNYKARLDADTLKALGSTVGTMALLVNGETIQTINATYNIPEPVIDPLVADNFEDYYGVESLLNKAWPMMKYSGCSLNLGLTKEPGKFYEGNYGLKFTYDESADGWAGATIAKDANWSGCNALQLWTIPDGNNQKTVVQITANDKVYEVYLNKYAEYANSTEPMLITIPFSEFCERDTAGNPKGNLPSDSFKISSVGLWVNAIDGTPAVIDGRVTGTIYYDAVKAVKTDKTAITFEKTDAPQPSVAPSVEPSIEPSVAPSVKPSIEPSVAPSVKPSVKPSVAPSVEPTPSVKPEGICPKVKVETSNFGGISQKYTITNGGTKAFDLSKLTVRYNYKKSGNLGQQFWCDNAALALNEAPYYVSLGSSVKGEFKDGYLEISFADAYVMKSGELTLQIRLNQENWASYENFEEGAVEVYYDGQLIK</sequence>
<dbReference type="PANTHER" id="PTHR40079">
    <property type="entry name" value="MANNAN ENDO-1,4-BETA-MANNOSIDASE E-RELATED"/>
    <property type="match status" value="1"/>
</dbReference>